<comment type="similarity">
    <text evidence="3 10">Belongs to the MHC class I family.</text>
</comment>
<evidence type="ECO:0000256" key="8">
    <source>
        <dbReference type="ARBA" id="ARBA00023136"/>
    </source>
</evidence>
<keyword evidence="9" id="KW-0325">Glycoprotein</keyword>
<evidence type="ECO:0000256" key="3">
    <source>
        <dbReference type="ARBA" id="ARBA00006909"/>
    </source>
</evidence>
<dbReference type="InterPro" id="IPR037055">
    <property type="entry name" value="MHC_I-like_Ag-recog_sf"/>
</dbReference>
<keyword evidence="4" id="KW-0490">MHC I</keyword>
<evidence type="ECO:0000256" key="1">
    <source>
        <dbReference type="ARBA" id="ARBA00002297"/>
    </source>
</evidence>
<evidence type="ECO:0000256" key="5">
    <source>
        <dbReference type="ARBA" id="ARBA00022692"/>
    </source>
</evidence>
<evidence type="ECO:0000256" key="11">
    <source>
        <dbReference type="SAM" id="MobiDB-lite"/>
    </source>
</evidence>
<dbReference type="GO" id="GO:0002476">
    <property type="term" value="P:antigen processing and presentation of endogenous peptide antigen via MHC class Ib"/>
    <property type="evidence" value="ECO:0007669"/>
    <property type="project" value="TreeGrafter"/>
</dbReference>
<dbReference type="GO" id="GO:0098553">
    <property type="term" value="C:lumenal side of endoplasmic reticulum membrane"/>
    <property type="evidence" value="ECO:0007669"/>
    <property type="project" value="UniProtKB-ARBA"/>
</dbReference>
<dbReference type="InterPro" id="IPR007110">
    <property type="entry name" value="Ig-like_dom"/>
</dbReference>
<feature type="transmembrane region" description="Helical" evidence="12">
    <location>
        <begin position="419"/>
        <end position="443"/>
    </location>
</feature>
<dbReference type="SUPFAM" id="SSF48726">
    <property type="entry name" value="Immunoglobulin"/>
    <property type="match status" value="1"/>
</dbReference>
<evidence type="ECO:0000256" key="4">
    <source>
        <dbReference type="ARBA" id="ARBA00022451"/>
    </source>
</evidence>
<evidence type="ECO:0000256" key="12">
    <source>
        <dbReference type="SAM" id="Phobius"/>
    </source>
</evidence>
<dbReference type="PROSITE" id="PS50835">
    <property type="entry name" value="IG_LIKE"/>
    <property type="match status" value="1"/>
</dbReference>
<dbReference type="CDD" id="cd07698">
    <property type="entry name" value="IgC1_MHC_I_alpha3"/>
    <property type="match status" value="1"/>
</dbReference>
<dbReference type="GO" id="GO:0030670">
    <property type="term" value="C:phagocytic vesicle membrane"/>
    <property type="evidence" value="ECO:0007669"/>
    <property type="project" value="UniProtKB-ARBA"/>
</dbReference>
<comment type="subcellular location">
    <subcellularLocation>
        <location evidence="2">Membrane</location>
        <topology evidence="2">Single-pass type I membrane protein</topology>
    </subcellularLocation>
</comment>
<feature type="region of interest" description="Disordered" evidence="11">
    <location>
        <begin position="78"/>
        <end position="124"/>
    </location>
</feature>
<name>A0A5E4AV03_MARMO</name>
<accession>A0A5E4AV03</accession>
<protein>
    <recommendedName>
        <fullName evidence="13">Ig-like domain-containing protein</fullName>
    </recommendedName>
</protein>
<dbReference type="GO" id="GO:0005102">
    <property type="term" value="F:signaling receptor binding"/>
    <property type="evidence" value="ECO:0007669"/>
    <property type="project" value="TreeGrafter"/>
</dbReference>
<dbReference type="InterPro" id="IPR003597">
    <property type="entry name" value="Ig_C1-set"/>
</dbReference>
<dbReference type="InterPro" id="IPR011161">
    <property type="entry name" value="MHC_I-like_Ag-recog"/>
</dbReference>
<dbReference type="AlphaFoldDB" id="A0A5E4AV03"/>
<dbReference type="PROSITE" id="PS00290">
    <property type="entry name" value="IG_MHC"/>
    <property type="match status" value="1"/>
</dbReference>
<evidence type="ECO:0000256" key="2">
    <source>
        <dbReference type="ARBA" id="ARBA00004479"/>
    </source>
</evidence>
<evidence type="ECO:0000259" key="13">
    <source>
        <dbReference type="PROSITE" id="PS50835"/>
    </source>
</evidence>
<comment type="function">
    <text evidence="1">Involved in the presentation of foreign antigens to the immune system.</text>
</comment>
<dbReference type="GO" id="GO:0009897">
    <property type="term" value="C:external side of plasma membrane"/>
    <property type="evidence" value="ECO:0007669"/>
    <property type="project" value="TreeGrafter"/>
</dbReference>
<dbReference type="Gene3D" id="2.60.40.10">
    <property type="entry name" value="Immunoglobulins"/>
    <property type="match status" value="1"/>
</dbReference>
<dbReference type="Gene3D" id="3.30.500.10">
    <property type="entry name" value="MHC class I-like antigen recognition-like"/>
    <property type="match status" value="1"/>
</dbReference>
<evidence type="ECO:0000313" key="15">
    <source>
        <dbReference type="Proteomes" id="UP000335636"/>
    </source>
</evidence>
<dbReference type="GO" id="GO:0006955">
    <property type="term" value="P:immune response"/>
    <property type="evidence" value="ECO:0007669"/>
    <property type="project" value="TreeGrafter"/>
</dbReference>
<dbReference type="GO" id="GO:0001916">
    <property type="term" value="P:positive regulation of T cell mediated cytotoxicity"/>
    <property type="evidence" value="ECO:0007669"/>
    <property type="project" value="TreeGrafter"/>
</dbReference>
<dbReference type="InterPro" id="IPR013783">
    <property type="entry name" value="Ig-like_fold"/>
</dbReference>
<keyword evidence="15" id="KW-1185">Reference proteome</keyword>
<keyword evidence="7 12" id="KW-1133">Transmembrane helix</keyword>
<keyword evidence="6" id="KW-0391">Immunity</keyword>
<dbReference type="Pfam" id="PF00129">
    <property type="entry name" value="MHC_I"/>
    <property type="match status" value="1"/>
</dbReference>
<organism evidence="14 15">
    <name type="scientific">Marmota monax</name>
    <name type="common">Woodchuck</name>
    <dbReference type="NCBI Taxonomy" id="9995"/>
    <lineage>
        <taxon>Eukaryota</taxon>
        <taxon>Metazoa</taxon>
        <taxon>Chordata</taxon>
        <taxon>Craniata</taxon>
        <taxon>Vertebrata</taxon>
        <taxon>Euteleostomi</taxon>
        <taxon>Mammalia</taxon>
        <taxon>Eutheria</taxon>
        <taxon>Euarchontoglires</taxon>
        <taxon>Glires</taxon>
        <taxon>Rodentia</taxon>
        <taxon>Sciuromorpha</taxon>
        <taxon>Sciuridae</taxon>
        <taxon>Xerinae</taxon>
        <taxon>Marmotini</taxon>
        <taxon>Marmota</taxon>
    </lineage>
</organism>
<dbReference type="InterPro" id="IPR050208">
    <property type="entry name" value="MHC_class-I_related"/>
</dbReference>
<reference evidence="14" key="1">
    <citation type="submission" date="2019-04" db="EMBL/GenBank/DDBJ databases">
        <authorList>
            <person name="Alioto T."/>
            <person name="Alioto T."/>
        </authorList>
    </citation>
    <scope>NUCLEOTIDE SEQUENCE [LARGE SCALE GENOMIC DNA]</scope>
</reference>
<dbReference type="GO" id="GO:0002486">
    <property type="term" value="P:antigen processing and presentation of endogenous peptide antigen via MHC class I via ER pathway, TAP-independent"/>
    <property type="evidence" value="ECO:0007669"/>
    <property type="project" value="TreeGrafter"/>
</dbReference>
<dbReference type="GO" id="GO:0042612">
    <property type="term" value="C:MHC class I protein complex"/>
    <property type="evidence" value="ECO:0007669"/>
    <property type="project" value="UniProtKB-KW"/>
</dbReference>
<dbReference type="Proteomes" id="UP000335636">
    <property type="component" value="Unassembled WGS sequence"/>
</dbReference>
<evidence type="ECO:0000256" key="9">
    <source>
        <dbReference type="ARBA" id="ARBA00023180"/>
    </source>
</evidence>
<dbReference type="InterPro" id="IPR011162">
    <property type="entry name" value="MHC_I/II-like_Ag-recog"/>
</dbReference>
<keyword evidence="8 12" id="KW-0472">Membrane</keyword>
<keyword evidence="5 12" id="KW-0812">Transmembrane</keyword>
<evidence type="ECO:0000313" key="14">
    <source>
        <dbReference type="EMBL" id="VTJ60616.1"/>
    </source>
</evidence>
<dbReference type="PANTHER" id="PTHR16675:SF251">
    <property type="entry name" value="HLA CLASS I HISTOCOMPATIBILITY ANTIGEN, C ALPHA CHAIN"/>
    <property type="match status" value="1"/>
</dbReference>
<dbReference type="InterPro" id="IPR003006">
    <property type="entry name" value="Ig/MHC_CS"/>
</dbReference>
<proteinExistence type="inferred from homology"/>
<gene>
    <name evidence="14" type="ORF">MONAX_5E003238</name>
</gene>
<comment type="caution">
    <text evidence="14">The sequence shown here is derived from an EMBL/GenBank/DDBJ whole genome shotgun (WGS) entry which is preliminary data.</text>
</comment>
<dbReference type="SMART" id="SM00407">
    <property type="entry name" value="IGc1"/>
    <property type="match status" value="1"/>
</dbReference>
<evidence type="ECO:0000256" key="6">
    <source>
        <dbReference type="ARBA" id="ARBA00022859"/>
    </source>
</evidence>
<dbReference type="Pfam" id="PF07654">
    <property type="entry name" value="C1-set"/>
    <property type="match status" value="1"/>
</dbReference>
<dbReference type="SUPFAM" id="SSF54452">
    <property type="entry name" value="MHC antigen-recognition domain"/>
    <property type="match status" value="1"/>
</dbReference>
<dbReference type="InterPro" id="IPR036179">
    <property type="entry name" value="Ig-like_dom_sf"/>
</dbReference>
<dbReference type="GO" id="GO:0005615">
    <property type="term" value="C:extracellular space"/>
    <property type="evidence" value="ECO:0007669"/>
    <property type="project" value="TreeGrafter"/>
</dbReference>
<dbReference type="GO" id="GO:0042605">
    <property type="term" value="F:peptide antigen binding"/>
    <property type="evidence" value="ECO:0007669"/>
    <property type="project" value="TreeGrafter"/>
</dbReference>
<dbReference type="EMBL" id="CABDUW010000152">
    <property type="protein sequence ID" value="VTJ60616.1"/>
    <property type="molecule type" value="Genomic_DNA"/>
</dbReference>
<sequence>MSSSPKEANLCHCGLNFKVHSDLPPPPLQVAESPQSCRMRVLAPPMLLLLLLGALALRDTWAGEHRIEREIASRWEERGDHPVSTEDLGKVRPGRPQPRPSPSWRGPSLPSPPSPMSCPSAPTAPLATLDPAPLFLGSHSLRYFDTSVSRPGGEPRFISVGYVDDTQFVRFHSYTENPRMEPRAPWMEKVGPKYWERETQTAKDNAQSDLVSLNNLPGYYNQSAGGSHTYQRIYGCDMGTDGRLLRGYSQYAYDGADYIALNEDLHSWTTADKAAQITQRKWEVAGVAESLRAYLEGDCLKCLAGYLEKGKESLQRADPPKTHVTHHPIPEGDVTLRCWALGFYPKEITLNWQRDGEDQTQDMELVETRPAGDGNFQKWADVVVPAGEEQRYTCRVHHKGLPEPLTLRWEPPPQPTIPILGIVAGVILLGAVVTGAVVAFVFWKKKNRCTTRHLCSSCLIFFQLSNTGFLQFSSCSLLQFQEVPTSLCAAGNKLCLCVCVPVIRS</sequence>
<dbReference type="PANTHER" id="PTHR16675">
    <property type="entry name" value="MHC CLASS I-RELATED"/>
    <property type="match status" value="1"/>
</dbReference>
<feature type="compositionally biased region" description="Basic and acidic residues" evidence="11">
    <location>
        <begin position="78"/>
        <end position="90"/>
    </location>
</feature>
<evidence type="ECO:0000256" key="7">
    <source>
        <dbReference type="ARBA" id="ARBA00022989"/>
    </source>
</evidence>
<dbReference type="InterPro" id="IPR001039">
    <property type="entry name" value="MHC_I_a_a1/a2"/>
</dbReference>
<feature type="domain" description="Ig-like" evidence="13">
    <location>
        <begin position="320"/>
        <end position="408"/>
    </location>
</feature>
<evidence type="ECO:0000256" key="10">
    <source>
        <dbReference type="RuleBase" id="RU004439"/>
    </source>
</evidence>
<dbReference type="PRINTS" id="PR01638">
    <property type="entry name" value="MHCCLASSI"/>
</dbReference>
<dbReference type="FunFam" id="3.30.500.10:FF:000001">
    <property type="entry name" value="H-2 class I histocompatibility antigen, alpha chain"/>
    <property type="match status" value="1"/>
</dbReference>
<dbReference type="FunFam" id="2.60.40.10:FF:000014">
    <property type="entry name" value="H-2 class I histocompatibility antigen, alpha chain"/>
    <property type="match status" value="1"/>
</dbReference>